<feature type="domain" description="AAA+ ATPase" evidence="2">
    <location>
        <begin position="46"/>
        <end position="186"/>
    </location>
</feature>
<organism evidence="3 4">
    <name type="scientific">Sorangium cellulosum</name>
    <name type="common">Polyangium cellulosum</name>
    <dbReference type="NCBI Taxonomy" id="56"/>
    <lineage>
        <taxon>Bacteria</taxon>
        <taxon>Pseudomonadati</taxon>
        <taxon>Myxococcota</taxon>
        <taxon>Polyangia</taxon>
        <taxon>Polyangiales</taxon>
        <taxon>Polyangiaceae</taxon>
        <taxon>Sorangium</taxon>
    </lineage>
</organism>
<reference evidence="3 4" key="1">
    <citation type="submission" date="2014-02" db="EMBL/GenBank/DDBJ databases">
        <title>The small core and large imbalanced accessory genome model reveals a collaborative survival strategy of Sorangium cellulosum strains in nature.</title>
        <authorList>
            <person name="Han K."/>
            <person name="Peng R."/>
            <person name="Blom J."/>
            <person name="Li Y.-Z."/>
        </authorList>
    </citation>
    <scope>NUCLEOTIDE SEQUENCE [LARGE SCALE GENOMIC DNA]</scope>
    <source>
        <strain evidence="3 4">So0008-312</strain>
    </source>
</reference>
<dbReference type="Pfam" id="PF07728">
    <property type="entry name" value="AAA_5"/>
    <property type="match status" value="1"/>
</dbReference>
<evidence type="ECO:0000256" key="1">
    <source>
        <dbReference type="SAM" id="MobiDB-lite"/>
    </source>
</evidence>
<dbReference type="PANTHER" id="PTHR42759">
    <property type="entry name" value="MOXR FAMILY PROTEIN"/>
    <property type="match status" value="1"/>
</dbReference>
<dbReference type="InterPro" id="IPR011704">
    <property type="entry name" value="ATPase_dyneun-rel_AAA"/>
</dbReference>
<dbReference type="GO" id="GO:0005524">
    <property type="term" value="F:ATP binding"/>
    <property type="evidence" value="ECO:0007669"/>
    <property type="project" value="InterPro"/>
</dbReference>
<dbReference type="RefSeq" id="WP_061607797.1">
    <property type="nucleotide sequence ID" value="NZ_JEMA01000415.1"/>
</dbReference>
<dbReference type="GO" id="GO:0016887">
    <property type="term" value="F:ATP hydrolysis activity"/>
    <property type="evidence" value="ECO:0007669"/>
    <property type="project" value="InterPro"/>
</dbReference>
<evidence type="ECO:0000313" key="3">
    <source>
        <dbReference type="EMBL" id="KYF70185.1"/>
    </source>
</evidence>
<dbReference type="OrthoDB" id="9808317at2"/>
<dbReference type="PANTHER" id="PTHR42759:SF1">
    <property type="entry name" value="MAGNESIUM-CHELATASE SUBUNIT CHLD"/>
    <property type="match status" value="1"/>
</dbReference>
<evidence type="ECO:0000259" key="2">
    <source>
        <dbReference type="SMART" id="SM00382"/>
    </source>
</evidence>
<accession>A0A150QQ97</accession>
<sequence length="452" mass="49175">MTKPRTDGNAPGRPAAATSPSLLEGRSAPIPVGPRLEAVLELAYRARRAVLLEGPTGIGKSELVRQLAERLGIATVVLDLSLLEPPDLVGLPVIRDNRTGYAAPSVLPQDGAGILMLEELNRAERYIQQPALQLLSARRLHEYELPAGWVCFAAVNPESADYQVTPLDRALRARFLNLSVRADRASWLAWAQESGIHPGVIALAQAHERILEDVPPRTWTYASHVLGALRPEELGDGVLLRDALGGYLPPSWVELLLASKESWSTKLPFDLRALLADYGPTSPAGKTLRAARERGETDRFDEVTTRLAPLLEGPEVGVLAAQRKLSLVAFEALLGDLPGDHRERLQEALGGNATATQLVDVRPEELLQNYAGSAAEQKVLAWRADPLRQHRIGLVVTALSAHLAQQAKLVEVRRSNVARVCLGQLLAQLPERWALRLAGALKKHGVTPVRPQ</sequence>
<dbReference type="InterPro" id="IPR001270">
    <property type="entry name" value="ClpA/B"/>
</dbReference>
<proteinExistence type="predicted"/>
<name>A0A150QQ97_SORCE</name>
<dbReference type="SUPFAM" id="SSF52540">
    <property type="entry name" value="P-loop containing nucleoside triphosphate hydrolases"/>
    <property type="match status" value="1"/>
</dbReference>
<dbReference type="InterPro" id="IPR003593">
    <property type="entry name" value="AAA+_ATPase"/>
</dbReference>
<comment type="caution">
    <text evidence="3">The sequence shown here is derived from an EMBL/GenBank/DDBJ whole genome shotgun (WGS) entry which is preliminary data.</text>
</comment>
<dbReference type="Proteomes" id="UP000075260">
    <property type="component" value="Unassembled WGS sequence"/>
</dbReference>
<feature type="region of interest" description="Disordered" evidence="1">
    <location>
        <begin position="1"/>
        <end position="28"/>
    </location>
</feature>
<dbReference type="Gene3D" id="3.40.50.300">
    <property type="entry name" value="P-loop containing nucleotide triphosphate hydrolases"/>
    <property type="match status" value="1"/>
</dbReference>
<evidence type="ECO:0000313" key="4">
    <source>
        <dbReference type="Proteomes" id="UP000075260"/>
    </source>
</evidence>
<dbReference type="EMBL" id="JEMA01000415">
    <property type="protein sequence ID" value="KYF70185.1"/>
    <property type="molecule type" value="Genomic_DNA"/>
</dbReference>
<dbReference type="InterPro" id="IPR050764">
    <property type="entry name" value="CbbQ/NirQ/NorQ/GpvN"/>
</dbReference>
<dbReference type="PRINTS" id="PR00300">
    <property type="entry name" value="CLPPROTEASEA"/>
</dbReference>
<dbReference type="SMART" id="SM00382">
    <property type="entry name" value="AAA"/>
    <property type="match status" value="1"/>
</dbReference>
<gene>
    <name evidence="3" type="ORF">BE15_07175</name>
</gene>
<protein>
    <submittedName>
        <fullName evidence="3">ATPase</fullName>
    </submittedName>
</protein>
<dbReference type="AlphaFoldDB" id="A0A150QQ97"/>
<dbReference type="InterPro" id="IPR027417">
    <property type="entry name" value="P-loop_NTPase"/>
</dbReference>